<accession>X6N4H4</accession>
<reference evidence="1 2" key="1">
    <citation type="journal article" date="2013" name="Curr. Biol.">
        <title>The Genome of the Foraminiferan Reticulomyxa filosa.</title>
        <authorList>
            <person name="Glockner G."/>
            <person name="Hulsmann N."/>
            <person name="Schleicher M."/>
            <person name="Noegel A.A."/>
            <person name="Eichinger L."/>
            <person name="Gallinger C."/>
            <person name="Pawlowski J."/>
            <person name="Sierra R."/>
            <person name="Euteneuer U."/>
            <person name="Pillet L."/>
            <person name="Moustafa A."/>
            <person name="Platzer M."/>
            <person name="Groth M."/>
            <person name="Szafranski K."/>
            <person name="Schliwa M."/>
        </authorList>
    </citation>
    <scope>NUCLEOTIDE SEQUENCE [LARGE SCALE GENOMIC DNA]</scope>
</reference>
<protein>
    <submittedName>
        <fullName evidence="1">Uncharacterized protein</fullName>
    </submittedName>
</protein>
<evidence type="ECO:0000313" key="1">
    <source>
        <dbReference type="EMBL" id="ETO21195.1"/>
    </source>
</evidence>
<name>X6N4H4_RETFI</name>
<comment type="caution">
    <text evidence="1">The sequence shown here is derived from an EMBL/GenBank/DDBJ whole genome shotgun (WGS) entry which is preliminary data.</text>
</comment>
<dbReference type="EMBL" id="ASPP01011861">
    <property type="protein sequence ID" value="ETO21195.1"/>
    <property type="molecule type" value="Genomic_DNA"/>
</dbReference>
<keyword evidence="2" id="KW-1185">Reference proteome</keyword>
<evidence type="ECO:0000313" key="2">
    <source>
        <dbReference type="Proteomes" id="UP000023152"/>
    </source>
</evidence>
<organism evidence="1 2">
    <name type="scientific">Reticulomyxa filosa</name>
    <dbReference type="NCBI Taxonomy" id="46433"/>
    <lineage>
        <taxon>Eukaryota</taxon>
        <taxon>Sar</taxon>
        <taxon>Rhizaria</taxon>
        <taxon>Retaria</taxon>
        <taxon>Foraminifera</taxon>
        <taxon>Monothalamids</taxon>
        <taxon>Reticulomyxidae</taxon>
        <taxon>Reticulomyxa</taxon>
    </lineage>
</organism>
<gene>
    <name evidence="1" type="ORF">RFI_16008</name>
</gene>
<dbReference type="Proteomes" id="UP000023152">
    <property type="component" value="Unassembled WGS sequence"/>
</dbReference>
<proteinExistence type="predicted"/>
<sequence length="223" mass="26702">MYSYVQSQGKNEKLQAYCVGLLWYMLFRKLEHEFYHEKWQRKNKYVFSQEFLQELDKKQSISKALAAKTIGEPFQFPSDVHSSREEEILFLQLKCSNLFSREKNKKIKLGDDKSEIESIFDNLIGIEKKFDCEIVLPLKKFVLECLCFHPHGRYKPVYDLVQKHGLNWNIVAKIWYQNQPQLTFHFLMGKVVINHEPQNITNRIQNIRPFLFDKWSERCSLQS</sequence>
<dbReference type="AlphaFoldDB" id="X6N4H4"/>